<dbReference type="SUPFAM" id="SSF81321">
    <property type="entry name" value="Family A G protein-coupled receptor-like"/>
    <property type="match status" value="1"/>
</dbReference>
<dbReference type="EC" id="2.4.2.31" evidence="11"/>
<evidence type="ECO:0000313" key="13">
    <source>
        <dbReference type="EMBL" id="TNN54196.1"/>
    </source>
</evidence>
<dbReference type="InterPro" id="IPR000768">
    <property type="entry name" value="ART"/>
</dbReference>
<dbReference type="InterPro" id="IPR050999">
    <property type="entry name" value="ADP-ribosyltransferase_ARG"/>
</dbReference>
<feature type="compositionally biased region" description="Pro residues" evidence="12">
    <location>
        <begin position="724"/>
        <end position="737"/>
    </location>
</feature>
<dbReference type="EMBL" id="SRLO01000492">
    <property type="protein sequence ID" value="TNN54196.1"/>
    <property type="molecule type" value="Genomic_DNA"/>
</dbReference>
<organism evidence="13 14">
    <name type="scientific">Liparis tanakae</name>
    <name type="common">Tanaka's snailfish</name>
    <dbReference type="NCBI Taxonomy" id="230148"/>
    <lineage>
        <taxon>Eukaryota</taxon>
        <taxon>Metazoa</taxon>
        <taxon>Chordata</taxon>
        <taxon>Craniata</taxon>
        <taxon>Vertebrata</taxon>
        <taxon>Euteleostomi</taxon>
        <taxon>Actinopterygii</taxon>
        <taxon>Neopterygii</taxon>
        <taxon>Teleostei</taxon>
        <taxon>Neoteleostei</taxon>
        <taxon>Acanthomorphata</taxon>
        <taxon>Eupercaria</taxon>
        <taxon>Perciformes</taxon>
        <taxon>Cottioidei</taxon>
        <taxon>Cottales</taxon>
        <taxon>Liparidae</taxon>
        <taxon>Liparis</taxon>
    </lineage>
</organism>
<dbReference type="GO" id="GO:0005576">
    <property type="term" value="C:extracellular region"/>
    <property type="evidence" value="ECO:0007669"/>
    <property type="project" value="UniProtKB-SubCell"/>
</dbReference>
<keyword evidence="11" id="KW-0520">NAD</keyword>
<gene>
    <name evidence="13" type="primary">Art1</name>
    <name evidence="13" type="ORF">EYF80_035624</name>
</gene>
<comment type="similarity">
    <text evidence="2 11">Belongs to the Arg-specific ADP-ribosyltransferase family.</text>
</comment>
<feature type="compositionally biased region" description="Pro residues" evidence="12">
    <location>
        <begin position="868"/>
        <end position="882"/>
    </location>
</feature>
<keyword evidence="9" id="KW-0843">Virulence</keyword>
<keyword evidence="6 11" id="KW-0808">Transferase</keyword>
<comment type="caution">
    <text evidence="13">The sequence shown here is derived from an EMBL/GenBank/DDBJ whole genome shotgun (WGS) entry which is preliminary data.</text>
</comment>
<dbReference type="GO" id="GO:0106274">
    <property type="term" value="F:NAD+-protein-arginine ADP-ribosyltransferase activity"/>
    <property type="evidence" value="ECO:0007669"/>
    <property type="project" value="UniProtKB-EC"/>
</dbReference>
<feature type="region of interest" description="Disordered" evidence="12">
    <location>
        <begin position="851"/>
        <end position="882"/>
    </location>
</feature>
<evidence type="ECO:0000256" key="10">
    <source>
        <dbReference type="ARBA" id="ARBA00047597"/>
    </source>
</evidence>
<comment type="catalytic activity">
    <reaction evidence="10 11">
        <text>L-arginyl-[protein] + NAD(+) = N(omega)-(ADP-D-ribosyl)-L-arginyl-[protein] + nicotinamide + H(+)</text>
        <dbReference type="Rhea" id="RHEA:19149"/>
        <dbReference type="Rhea" id="RHEA-COMP:10532"/>
        <dbReference type="Rhea" id="RHEA-COMP:15087"/>
        <dbReference type="ChEBI" id="CHEBI:15378"/>
        <dbReference type="ChEBI" id="CHEBI:17154"/>
        <dbReference type="ChEBI" id="CHEBI:29965"/>
        <dbReference type="ChEBI" id="CHEBI:57540"/>
        <dbReference type="ChEBI" id="CHEBI:142554"/>
        <dbReference type="EC" id="2.4.2.31"/>
    </reaction>
</comment>
<protein>
    <recommendedName>
        <fullName evidence="11">NAD(P)(+)--arginine ADP-ribosyltransferase</fullName>
        <ecNumber evidence="11">2.4.2.31</ecNumber>
    </recommendedName>
    <alternativeName>
        <fullName evidence="11">Mono(ADP-ribosyl)transferase</fullName>
    </alternativeName>
</protein>
<evidence type="ECO:0000256" key="4">
    <source>
        <dbReference type="ARBA" id="ARBA00022656"/>
    </source>
</evidence>
<evidence type="ECO:0000256" key="2">
    <source>
        <dbReference type="ARBA" id="ARBA00009558"/>
    </source>
</evidence>
<evidence type="ECO:0000256" key="6">
    <source>
        <dbReference type="ARBA" id="ARBA00022679"/>
    </source>
</evidence>
<dbReference type="AlphaFoldDB" id="A0A4Z2GL42"/>
<dbReference type="Pfam" id="PF01129">
    <property type="entry name" value="ART"/>
    <property type="match status" value="1"/>
</dbReference>
<dbReference type="GO" id="GO:0003950">
    <property type="term" value="F:NAD+ poly-ADP-ribosyltransferase activity"/>
    <property type="evidence" value="ECO:0007669"/>
    <property type="project" value="TreeGrafter"/>
</dbReference>
<dbReference type="PROSITE" id="PS51996">
    <property type="entry name" value="TR_MART"/>
    <property type="match status" value="1"/>
</dbReference>
<dbReference type="Gene3D" id="3.90.176.10">
    <property type="entry name" value="Toxin ADP-ribosyltransferase, Chain A, domain 1"/>
    <property type="match status" value="1"/>
</dbReference>
<dbReference type="OrthoDB" id="423533at2759"/>
<comment type="subcellular location">
    <subcellularLocation>
        <location evidence="1">Secreted</location>
    </subcellularLocation>
</comment>
<name>A0A4Z2GL42_9TELE</name>
<evidence type="ECO:0000256" key="7">
    <source>
        <dbReference type="ARBA" id="ARBA00022695"/>
    </source>
</evidence>
<sequence length="915" mass="101062">MLAMDVVNMTVERREPEESPVEEQAFWTISVDRLQAEDPSLRGSDVSADLGRLPEDRPLRDVAIKRVVTDGEQGVLRQDMKSGKGPETKTAGFRLDMATDCVDDMYDGCKSETASVIDGFGVSEWHVGLNFSIGWASAESGAKKPVHEHLKEEHATVIYMYTQAGNIQQEFDQAVKTGKRDYNTHRFKFHYFYFYLTDAVQVLHHNQTSCRRTFYGTRKHFERNVINANMRFGAFTWAASSKQSSDLKANVSCFEIYSCFGADITYYSATNQAGQVLIPPYEVFKITDVVTDDPWCTVVYKLHSTNLLLNKVVTSKTSFQNVTGRSSGKNKIGSIKPGLENMGNLSAEDKNLTHECGLCLHSPVYDVTLLLYVLVSLPANARVLWLMVSSPAFWTSRMEVCAFHLVLAEMLFGFLGPPFLTLRHFVDARAADVMLKLINLIFTARIEFQNCVCFERYVAVVHPALYCRALKQPSPGEGEQKGPNLVKKRAFKIVLLQQAQEERLSRIEQLIAGYKELHDQQSSLTEQLRELQLPSEPVRAGCSSRSPYGPALPAPSGYQPKQPSTLLAGMPRVLSEPRPFSTAPWQPPTFLSDEPCDLSEPRLFTTLPWQPPAFLSRTPRDLSEPRLFSTVPRQPPPAPAAASVPQAPPVPAAASVPQSLPVPAAASAVLQPWPIRPAPSPCRTVPVPRAPSPCRTVPVPRAPSPCRTVPVPRAPSPCRTVPVPPAPSPCRPAPVPPALSKSRPAPVPRAPSLPPPALVPPLPIPSPSRPVVVPCVPQPSRSFPMSHTRLSRRRSPLSRFRFPVFHRNLVRLHFPVSRRSLPLPRFRFPVSRRHLVLLQFAVSCHHLSRLQTPAPPVPGTPATQSCTPPRPPESPSPDGRPPAHPPDCFCHALCPSACSPPPTLVEPLGRLVSVP</sequence>
<feature type="region of interest" description="Disordered" evidence="12">
    <location>
        <begin position="535"/>
        <end position="565"/>
    </location>
</feature>
<proteinExistence type="inferred from homology"/>
<dbReference type="PRINTS" id="PR00970">
    <property type="entry name" value="RIBTRNSFRASE"/>
</dbReference>
<evidence type="ECO:0000256" key="8">
    <source>
        <dbReference type="ARBA" id="ARBA00022857"/>
    </source>
</evidence>
<evidence type="ECO:0000313" key="14">
    <source>
        <dbReference type="Proteomes" id="UP000314294"/>
    </source>
</evidence>
<evidence type="ECO:0000256" key="1">
    <source>
        <dbReference type="ARBA" id="ARBA00004613"/>
    </source>
</evidence>
<keyword evidence="5 11" id="KW-0328">Glycosyltransferase</keyword>
<evidence type="ECO:0000256" key="9">
    <source>
        <dbReference type="ARBA" id="ARBA00023026"/>
    </source>
</evidence>
<reference evidence="13 14" key="1">
    <citation type="submission" date="2019-03" db="EMBL/GenBank/DDBJ databases">
        <title>First draft genome of Liparis tanakae, snailfish: a comprehensive survey of snailfish specific genes.</title>
        <authorList>
            <person name="Kim W."/>
            <person name="Song I."/>
            <person name="Jeong J.-H."/>
            <person name="Kim D."/>
            <person name="Kim S."/>
            <person name="Ryu S."/>
            <person name="Song J.Y."/>
            <person name="Lee S.K."/>
        </authorList>
    </citation>
    <scope>NUCLEOTIDE SEQUENCE [LARGE SCALE GENOMIC DNA]</scope>
    <source>
        <tissue evidence="13">Muscle</tissue>
    </source>
</reference>
<dbReference type="SUPFAM" id="SSF56399">
    <property type="entry name" value="ADP-ribosylation"/>
    <property type="match status" value="1"/>
</dbReference>
<feature type="region of interest" description="Disordered" evidence="12">
    <location>
        <begin position="578"/>
        <end position="597"/>
    </location>
</feature>
<evidence type="ECO:0000256" key="5">
    <source>
        <dbReference type="ARBA" id="ARBA00022676"/>
    </source>
</evidence>
<dbReference type="GO" id="GO:0090729">
    <property type="term" value="F:toxin activity"/>
    <property type="evidence" value="ECO:0007669"/>
    <property type="project" value="UniProtKB-KW"/>
</dbReference>
<dbReference type="Gene3D" id="1.20.1070.10">
    <property type="entry name" value="Rhodopsin 7-helix transmembrane proteins"/>
    <property type="match status" value="1"/>
</dbReference>
<dbReference type="PANTHER" id="PTHR10339:SF25">
    <property type="entry name" value="SECRETED EXOENZYME S"/>
    <property type="match status" value="1"/>
</dbReference>
<feature type="region of interest" description="Disordered" evidence="12">
    <location>
        <begin position="724"/>
        <end position="752"/>
    </location>
</feature>
<dbReference type="Proteomes" id="UP000314294">
    <property type="component" value="Unassembled WGS sequence"/>
</dbReference>
<evidence type="ECO:0000256" key="12">
    <source>
        <dbReference type="SAM" id="MobiDB-lite"/>
    </source>
</evidence>
<keyword evidence="4" id="KW-0800">Toxin</keyword>
<dbReference type="GO" id="GO:0016779">
    <property type="term" value="F:nucleotidyltransferase activity"/>
    <property type="evidence" value="ECO:0007669"/>
    <property type="project" value="UniProtKB-KW"/>
</dbReference>
<keyword evidence="14" id="KW-1185">Reference proteome</keyword>
<keyword evidence="8 11" id="KW-0521">NADP</keyword>
<keyword evidence="7" id="KW-0548">Nucleotidyltransferase</keyword>
<evidence type="ECO:0000256" key="11">
    <source>
        <dbReference type="RuleBase" id="RU361228"/>
    </source>
</evidence>
<dbReference type="PANTHER" id="PTHR10339">
    <property type="entry name" value="ADP-RIBOSYLTRANSFERASE"/>
    <property type="match status" value="1"/>
</dbReference>
<feature type="region of interest" description="Disordered" evidence="12">
    <location>
        <begin position="626"/>
        <end position="656"/>
    </location>
</feature>
<evidence type="ECO:0000256" key="3">
    <source>
        <dbReference type="ARBA" id="ARBA00022525"/>
    </source>
</evidence>
<accession>A0A4Z2GL42</accession>
<keyword evidence="3" id="KW-0964">Secreted</keyword>